<dbReference type="EMBL" id="CAJOBI010144067">
    <property type="protein sequence ID" value="CAF4781299.1"/>
    <property type="molecule type" value="Genomic_DNA"/>
</dbReference>
<protein>
    <submittedName>
        <fullName evidence="1">Uncharacterized protein</fullName>
    </submittedName>
</protein>
<feature type="non-terminal residue" evidence="1">
    <location>
        <position position="1"/>
    </location>
</feature>
<dbReference type="EMBL" id="CAJOBJ010120958">
    <property type="protein sequence ID" value="CAF4675764.1"/>
    <property type="molecule type" value="Genomic_DNA"/>
</dbReference>
<evidence type="ECO:0000313" key="1">
    <source>
        <dbReference type="EMBL" id="CAF4675764.1"/>
    </source>
</evidence>
<proteinExistence type="predicted"/>
<accession>A0A8S2ZVH4</accession>
<evidence type="ECO:0000313" key="3">
    <source>
        <dbReference type="Proteomes" id="UP000681720"/>
    </source>
</evidence>
<name>A0A8S2ZVH4_9BILA</name>
<comment type="caution">
    <text evidence="1">The sequence shown here is derived from an EMBL/GenBank/DDBJ whole genome shotgun (WGS) entry which is preliminary data.</text>
</comment>
<reference evidence="1" key="1">
    <citation type="submission" date="2021-02" db="EMBL/GenBank/DDBJ databases">
        <authorList>
            <person name="Nowell W R."/>
        </authorList>
    </citation>
    <scope>NUCLEOTIDE SEQUENCE</scope>
</reference>
<dbReference type="Proteomes" id="UP000676336">
    <property type="component" value="Unassembled WGS sequence"/>
</dbReference>
<sequence length="29" mass="3431">TAGKYLEDQTRFYAAQVTLAFEYLHYLSM</sequence>
<dbReference type="AlphaFoldDB" id="A0A8S2ZVH4"/>
<evidence type="ECO:0000313" key="2">
    <source>
        <dbReference type="EMBL" id="CAF4781299.1"/>
    </source>
</evidence>
<gene>
    <name evidence="1" type="ORF">GIL414_LOCUS42072</name>
    <name evidence="2" type="ORF">SMN809_LOCUS46356</name>
</gene>
<dbReference type="Proteomes" id="UP000681720">
    <property type="component" value="Unassembled WGS sequence"/>
</dbReference>
<organism evidence="1 3">
    <name type="scientific">Rotaria magnacalcarata</name>
    <dbReference type="NCBI Taxonomy" id="392030"/>
    <lineage>
        <taxon>Eukaryota</taxon>
        <taxon>Metazoa</taxon>
        <taxon>Spiralia</taxon>
        <taxon>Gnathifera</taxon>
        <taxon>Rotifera</taxon>
        <taxon>Eurotatoria</taxon>
        <taxon>Bdelloidea</taxon>
        <taxon>Philodinida</taxon>
        <taxon>Philodinidae</taxon>
        <taxon>Rotaria</taxon>
    </lineage>
</organism>